<feature type="domain" description="Cation efflux protein transmembrane" evidence="8">
    <location>
        <begin position="39"/>
        <end position="133"/>
    </location>
</feature>
<evidence type="ECO:0000256" key="7">
    <source>
        <dbReference type="SAM" id="Phobius"/>
    </source>
</evidence>
<dbReference type="InterPro" id="IPR050291">
    <property type="entry name" value="CDF_Transporter"/>
</dbReference>
<evidence type="ECO:0000259" key="8">
    <source>
        <dbReference type="Pfam" id="PF01545"/>
    </source>
</evidence>
<gene>
    <name evidence="9" type="ORF">Amon01_000928300</name>
</gene>
<keyword evidence="10" id="KW-1185">Reference proteome</keyword>
<dbReference type="Pfam" id="PF01545">
    <property type="entry name" value="Cation_efflux"/>
    <property type="match status" value="2"/>
</dbReference>
<dbReference type="OrthoDB" id="435980at2759"/>
<dbReference type="GO" id="GO:0030003">
    <property type="term" value="P:intracellular monoatomic cation homeostasis"/>
    <property type="evidence" value="ECO:0007669"/>
    <property type="project" value="UniProtKB-ARBA"/>
</dbReference>
<dbReference type="EMBL" id="BSXU01010221">
    <property type="protein sequence ID" value="GME71393.1"/>
    <property type="molecule type" value="Genomic_DNA"/>
</dbReference>
<evidence type="ECO:0000256" key="5">
    <source>
        <dbReference type="ARBA" id="ARBA00023136"/>
    </source>
</evidence>
<keyword evidence="5 7" id="KW-0472">Membrane</keyword>
<feature type="transmembrane region" description="Helical" evidence="7">
    <location>
        <begin position="253"/>
        <end position="273"/>
    </location>
</feature>
<evidence type="ECO:0000313" key="10">
    <source>
        <dbReference type="Proteomes" id="UP001165063"/>
    </source>
</evidence>
<evidence type="ECO:0000256" key="2">
    <source>
        <dbReference type="ARBA" id="ARBA00022448"/>
    </source>
</evidence>
<comment type="subcellular location">
    <subcellularLocation>
        <location evidence="1">Membrane</location>
        <topology evidence="1">Multi-pass membrane protein</topology>
    </subcellularLocation>
</comment>
<evidence type="ECO:0000256" key="1">
    <source>
        <dbReference type="ARBA" id="ARBA00004141"/>
    </source>
</evidence>
<evidence type="ECO:0000256" key="6">
    <source>
        <dbReference type="SAM" id="MobiDB-lite"/>
    </source>
</evidence>
<evidence type="ECO:0000313" key="9">
    <source>
        <dbReference type="EMBL" id="GME71393.1"/>
    </source>
</evidence>
<dbReference type="GO" id="GO:0098771">
    <property type="term" value="P:inorganic ion homeostasis"/>
    <property type="evidence" value="ECO:0007669"/>
    <property type="project" value="UniProtKB-ARBA"/>
</dbReference>
<dbReference type="PANTHER" id="PTHR43840">
    <property type="entry name" value="MITOCHONDRIAL METAL TRANSPORTER 1-RELATED"/>
    <property type="match status" value="1"/>
</dbReference>
<protein>
    <submittedName>
        <fullName evidence="9">Unnamed protein product</fullName>
    </submittedName>
</protein>
<dbReference type="InterPro" id="IPR027469">
    <property type="entry name" value="Cation_efflux_TMD_sf"/>
</dbReference>
<comment type="caution">
    <text evidence="9">The sequence shown here is derived from an EMBL/GenBank/DDBJ whole genome shotgun (WGS) entry which is preliminary data.</text>
</comment>
<reference evidence="9" key="1">
    <citation type="submission" date="2023-04" db="EMBL/GenBank/DDBJ databases">
        <title>Ambrosiozyma monospora NBRC 1965.</title>
        <authorList>
            <person name="Ichikawa N."/>
            <person name="Sato H."/>
            <person name="Tonouchi N."/>
        </authorList>
    </citation>
    <scope>NUCLEOTIDE SEQUENCE</scope>
    <source>
        <strain evidence="9">NBRC 1965</strain>
    </source>
</reference>
<feature type="domain" description="Cation efflux protein transmembrane" evidence="8">
    <location>
        <begin position="188"/>
        <end position="279"/>
    </location>
</feature>
<dbReference type="GO" id="GO:0008324">
    <property type="term" value="F:monoatomic cation transmembrane transporter activity"/>
    <property type="evidence" value="ECO:0007669"/>
    <property type="project" value="InterPro"/>
</dbReference>
<evidence type="ECO:0000256" key="4">
    <source>
        <dbReference type="ARBA" id="ARBA00022989"/>
    </source>
</evidence>
<dbReference type="PANTHER" id="PTHR43840:SF15">
    <property type="entry name" value="MITOCHONDRIAL METAL TRANSPORTER 1-RELATED"/>
    <property type="match status" value="1"/>
</dbReference>
<dbReference type="InterPro" id="IPR058533">
    <property type="entry name" value="Cation_efflux_TM"/>
</dbReference>
<sequence length="280" mass="30174">MGSSEGHSHGHSHSHGADPETMKLYDPKNLADQGVRITWVGFGVNFGMAVSKFFGGVYFHSQALIADAVHSVGDLVSDVLTLSTVKYSTKPPSDLYPLGYGKVETLGSLFVSGILLYAGLKIGWASLVDVLSIVLPHNVMDMITTILPAHSHTHVHVLPEASHHVHEVADAASGVISDAAEHVHEAAKEVVESPNINAAWIAAGSVAVKEWLFRATRKVGERMDSKVLIANAWHHRVDSLTSVVALVTITTGYLFNVYWLDSIGGLIVSTLVMKMRLTLL</sequence>
<proteinExistence type="predicted"/>
<dbReference type="GO" id="GO:0016020">
    <property type="term" value="C:membrane"/>
    <property type="evidence" value="ECO:0007669"/>
    <property type="project" value="UniProtKB-SubCell"/>
</dbReference>
<dbReference type="AlphaFoldDB" id="A0A9W6T1M5"/>
<dbReference type="Proteomes" id="UP001165063">
    <property type="component" value="Unassembled WGS sequence"/>
</dbReference>
<accession>A0A9W6T1M5</accession>
<dbReference type="Gene3D" id="1.20.1510.10">
    <property type="entry name" value="Cation efflux protein transmembrane domain"/>
    <property type="match status" value="1"/>
</dbReference>
<keyword evidence="3 7" id="KW-0812">Transmembrane</keyword>
<dbReference type="SUPFAM" id="SSF161111">
    <property type="entry name" value="Cation efflux protein transmembrane domain-like"/>
    <property type="match status" value="2"/>
</dbReference>
<organism evidence="9 10">
    <name type="scientific">Ambrosiozyma monospora</name>
    <name type="common">Yeast</name>
    <name type="synonym">Endomycopsis monosporus</name>
    <dbReference type="NCBI Taxonomy" id="43982"/>
    <lineage>
        <taxon>Eukaryota</taxon>
        <taxon>Fungi</taxon>
        <taxon>Dikarya</taxon>
        <taxon>Ascomycota</taxon>
        <taxon>Saccharomycotina</taxon>
        <taxon>Pichiomycetes</taxon>
        <taxon>Pichiales</taxon>
        <taxon>Pichiaceae</taxon>
        <taxon>Ambrosiozyma</taxon>
    </lineage>
</organism>
<name>A0A9W6T1M5_AMBMO</name>
<keyword evidence="2" id="KW-0813">Transport</keyword>
<feature type="region of interest" description="Disordered" evidence="6">
    <location>
        <begin position="1"/>
        <end position="23"/>
    </location>
</feature>
<evidence type="ECO:0000256" key="3">
    <source>
        <dbReference type="ARBA" id="ARBA00022692"/>
    </source>
</evidence>
<keyword evidence="4 7" id="KW-1133">Transmembrane helix</keyword>